<keyword evidence="3" id="KW-1185">Reference proteome</keyword>
<feature type="domain" description="Alkyl hydroperoxide reductase subunit C/ Thiol specific antioxidant" evidence="1">
    <location>
        <begin position="64"/>
        <end position="179"/>
    </location>
</feature>
<dbReference type="Gene3D" id="3.40.30.10">
    <property type="entry name" value="Glutaredoxin"/>
    <property type="match status" value="1"/>
</dbReference>
<dbReference type="InterPro" id="IPR036249">
    <property type="entry name" value="Thioredoxin-like_sf"/>
</dbReference>
<reference evidence="2" key="1">
    <citation type="submission" date="2011-09" db="EMBL/GenBank/DDBJ databases">
        <title>The permanent draft genome of Mucilaginibacter paludis DSM 18603.</title>
        <authorList>
            <consortium name="US DOE Joint Genome Institute (JGI-PGF)"/>
            <person name="Lucas S."/>
            <person name="Han J."/>
            <person name="Lapidus A."/>
            <person name="Bruce D."/>
            <person name="Goodwin L."/>
            <person name="Pitluck S."/>
            <person name="Peters L."/>
            <person name="Kyrpides N."/>
            <person name="Mavromatis K."/>
            <person name="Ivanova N."/>
            <person name="Mikhailova N."/>
            <person name="Held B."/>
            <person name="Detter J.C."/>
            <person name="Tapia R."/>
            <person name="Han C."/>
            <person name="Land M."/>
            <person name="Hauser L."/>
            <person name="Markowitz V."/>
            <person name="Cheng J.-F."/>
            <person name="Hugenholtz P."/>
            <person name="Woyke T."/>
            <person name="Wu D."/>
            <person name="Tindall B."/>
            <person name="Brambilla E."/>
            <person name="Klenk H.-P."/>
            <person name="Eisen J.A."/>
        </authorList>
    </citation>
    <scope>NUCLEOTIDE SEQUENCE [LARGE SCALE GENOMIC DNA]</scope>
    <source>
        <strain evidence="2">DSM 18603</strain>
    </source>
</reference>
<gene>
    <name evidence="2" type="ORF">Mucpa_4823</name>
</gene>
<organism evidence="2 3">
    <name type="scientific">Mucilaginibacter paludis DSM 18603</name>
    <dbReference type="NCBI Taxonomy" id="714943"/>
    <lineage>
        <taxon>Bacteria</taxon>
        <taxon>Pseudomonadati</taxon>
        <taxon>Bacteroidota</taxon>
        <taxon>Sphingobacteriia</taxon>
        <taxon>Sphingobacteriales</taxon>
        <taxon>Sphingobacteriaceae</taxon>
        <taxon>Mucilaginibacter</taxon>
    </lineage>
</organism>
<sequence length="212" mass="24466">MSSKTKYRYFNSLEIILENDFVFKLFKPLIPVKAGNIIPDLAFSKDFGRWQQYTNGAESRGLIPFTKLKSKPIVLAFYSQHWGQLGIDQLVRLNELQHEVKAAGANLIVISPQKESFLNKLAWEYNFTLTFYFDLQNEVARQFRVYHEDSPVWNLFSGVDENVPLLASYVVNPSKHVVYQHIDYNLSGTFSSQEILRAVYEAAHYTGDRKSA</sequence>
<dbReference type="Pfam" id="PF00578">
    <property type="entry name" value="AhpC-TSA"/>
    <property type="match status" value="1"/>
</dbReference>
<dbReference type="SUPFAM" id="SSF52833">
    <property type="entry name" value="Thioredoxin-like"/>
    <property type="match status" value="1"/>
</dbReference>
<dbReference type="OrthoDB" id="645652at2"/>
<accession>H1Y597</accession>
<dbReference type="AlphaFoldDB" id="H1Y597"/>
<dbReference type="GO" id="GO:0016209">
    <property type="term" value="F:antioxidant activity"/>
    <property type="evidence" value="ECO:0007669"/>
    <property type="project" value="InterPro"/>
</dbReference>
<dbReference type="RefSeq" id="WP_008509869.1">
    <property type="nucleotide sequence ID" value="NZ_CM001403.1"/>
</dbReference>
<dbReference type="HOGENOM" id="CLU_1325658_0_0_10"/>
<evidence type="ECO:0000313" key="2">
    <source>
        <dbReference type="EMBL" id="EHQ28908.1"/>
    </source>
</evidence>
<dbReference type="InterPro" id="IPR000866">
    <property type="entry name" value="AhpC/TSA"/>
</dbReference>
<name>H1Y597_9SPHI</name>
<evidence type="ECO:0000313" key="3">
    <source>
        <dbReference type="Proteomes" id="UP000002774"/>
    </source>
</evidence>
<protein>
    <submittedName>
        <fullName evidence="2">Alkyl hydroperoxide reductase/ Thiol specific antioxidant/ Mal allergen</fullName>
    </submittedName>
</protein>
<evidence type="ECO:0000259" key="1">
    <source>
        <dbReference type="Pfam" id="PF00578"/>
    </source>
</evidence>
<dbReference type="EMBL" id="CM001403">
    <property type="protein sequence ID" value="EHQ28908.1"/>
    <property type="molecule type" value="Genomic_DNA"/>
</dbReference>
<proteinExistence type="predicted"/>
<dbReference type="Proteomes" id="UP000002774">
    <property type="component" value="Chromosome"/>
</dbReference>
<dbReference type="GO" id="GO:0016491">
    <property type="term" value="F:oxidoreductase activity"/>
    <property type="evidence" value="ECO:0007669"/>
    <property type="project" value="InterPro"/>
</dbReference>
<dbReference type="STRING" id="714943.Mucpa_4823"/>
<dbReference type="eggNOG" id="COG1225">
    <property type="taxonomic scope" value="Bacteria"/>
</dbReference>